<gene>
    <name evidence="1" type="ORF">KDAU_15680</name>
</gene>
<organism evidence="1 2">
    <name type="scientific">Dictyobacter aurantiacus</name>
    <dbReference type="NCBI Taxonomy" id="1936993"/>
    <lineage>
        <taxon>Bacteria</taxon>
        <taxon>Bacillati</taxon>
        <taxon>Chloroflexota</taxon>
        <taxon>Ktedonobacteria</taxon>
        <taxon>Ktedonobacterales</taxon>
        <taxon>Dictyobacteraceae</taxon>
        <taxon>Dictyobacter</taxon>
    </lineage>
</organism>
<dbReference type="RefSeq" id="WP_126595414.1">
    <property type="nucleotide sequence ID" value="NZ_BIFQ01000001.1"/>
</dbReference>
<dbReference type="Proteomes" id="UP000287224">
    <property type="component" value="Unassembled WGS sequence"/>
</dbReference>
<reference evidence="2" key="1">
    <citation type="submission" date="2018-12" db="EMBL/GenBank/DDBJ databases">
        <title>Tengunoibacter tsumagoiensis gen. nov., sp. nov., Dictyobacter kobayashii sp. nov., D. alpinus sp. nov., and D. joshuensis sp. nov. and description of Dictyobacteraceae fam. nov. within the order Ktedonobacterales isolated from Tengu-no-mugimeshi.</title>
        <authorList>
            <person name="Wang C.M."/>
            <person name="Zheng Y."/>
            <person name="Sakai Y."/>
            <person name="Toyoda A."/>
            <person name="Minakuchi Y."/>
            <person name="Abe K."/>
            <person name="Yokota A."/>
            <person name="Yabe S."/>
        </authorList>
    </citation>
    <scope>NUCLEOTIDE SEQUENCE [LARGE SCALE GENOMIC DNA]</scope>
    <source>
        <strain evidence="2">S-27</strain>
    </source>
</reference>
<comment type="caution">
    <text evidence="1">The sequence shown here is derived from an EMBL/GenBank/DDBJ whole genome shotgun (WGS) entry which is preliminary data.</text>
</comment>
<dbReference type="EMBL" id="BIFQ01000001">
    <property type="protein sequence ID" value="GCE04239.1"/>
    <property type="molecule type" value="Genomic_DNA"/>
</dbReference>
<accession>A0A401ZBL0</accession>
<keyword evidence="2" id="KW-1185">Reference proteome</keyword>
<dbReference type="AlphaFoldDB" id="A0A401ZBL0"/>
<sequence>MEGAPTARQIRSQRDRVARQFEQELIRLGVVVERRLSNYRYIVRDLIEHKVYRAIVLVTSFDYYEYRLNVGQKRIDMLIVQRHNAVVPVTVISLEQVMKVAPLDAPTLHREHALRRNHEEANLLLSKYILNFESAFEELAKMNPRTKQRYDRRRELYLKSKQGRPWAS</sequence>
<name>A0A401ZBL0_9CHLR</name>
<protein>
    <submittedName>
        <fullName evidence="1">Uncharacterized protein</fullName>
    </submittedName>
</protein>
<evidence type="ECO:0000313" key="1">
    <source>
        <dbReference type="EMBL" id="GCE04239.1"/>
    </source>
</evidence>
<proteinExistence type="predicted"/>
<evidence type="ECO:0000313" key="2">
    <source>
        <dbReference type="Proteomes" id="UP000287224"/>
    </source>
</evidence>